<dbReference type="Pfam" id="PF13463">
    <property type="entry name" value="HTH_27"/>
    <property type="match status" value="1"/>
</dbReference>
<sequence>MNQSDLRKIVDDLIEAGHAESSRDPHNGRRVMVRLTPAGKTALAECNADIATTDEDFLAPLDAEERDLLGSLLRRVHSRSG</sequence>
<dbReference type="PROSITE" id="PS50995">
    <property type="entry name" value="HTH_MARR_2"/>
    <property type="match status" value="1"/>
</dbReference>
<dbReference type="InterPro" id="IPR036390">
    <property type="entry name" value="WH_DNA-bd_sf"/>
</dbReference>
<dbReference type="GeneID" id="95605196"/>
<evidence type="ECO:0000259" key="1">
    <source>
        <dbReference type="PROSITE" id="PS50995"/>
    </source>
</evidence>
<dbReference type="RefSeq" id="WP_267260182.1">
    <property type="nucleotide sequence ID" value="NZ_CP084204.1"/>
</dbReference>
<gene>
    <name evidence="2" type="ORF">LDH80_37195</name>
</gene>
<dbReference type="Gene3D" id="1.10.10.10">
    <property type="entry name" value="Winged helix-like DNA-binding domain superfamily/Winged helix DNA-binding domain"/>
    <property type="match status" value="1"/>
</dbReference>
<dbReference type="EMBL" id="CP084204">
    <property type="protein sequence ID" value="UZX25985.1"/>
    <property type="molecule type" value="Genomic_DNA"/>
</dbReference>
<dbReference type="PANTHER" id="PTHR33164:SF95">
    <property type="entry name" value="TRANSCRIPTIONAL REGULATOR"/>
    <property type="match status" value="1"/>
</dbReference>
<feature type="domain" description="HTH marR-type" evidence="1">
    <location>
        <begin position="1"/>
        <end position="78"/>
    </location>
</feature>
<name>A0ABY6R7C9_9ACTN</name>
<proteinExistence type="predicted"/>
<keyword evidence="3" id="KW-1185">Reference proteome</keyword>
<evidence type="ECO:0000313" key="2">
    <source>
        <dbReference type="EMBL" id="UZX25985.1"/>
    </source>
</evidence>
<reference evidence="2" key="1">
    <citation type="submission" date="2021-09" db="EMBL/GenBank/DDBJ databases">
        <title>Complete genome sequence and metabolic characterization of Streptomyces tanashiensis DSM 731 the producer of antibacterial Kalafungin and diverse secondary metabolites.</title>
        <authorList>
            <person name="Abbasi M.N."/>
            <person name="Anwar M.N."/>
            <person name="Alam K."/>
            <person name="Shoaib M."/>
            <person name="Lin Z."/>
            <person name="Hayat M."/>
            <person name="Ali M.I."/>
            <person name="Malik H.M.T."/>
            <person name="Ahmed I."/>
            <person name="Li A."/>
            <person name="Hailong Wang H."/>
            <person name="Zhang Y."/>
        </authorList>
    </citation>
    <scope>NUCLEOTIDE SEQUENCE</scope>
    <source>
        <strain evidence="2">Kala</strain>
    </source>
</reference>
<accession>A0ABY6R7C9</accession>
<dbReference type="InterPro" id="IPR036388">
    <property type="entry name" value="WH-like_DNA-bd_sf"/>
</dbReference>
<dbReference type="Proteomes" id="UP001164506">
    <property type="component" value="Chromosome"/>
</dbReference>
<evidence type="ECO:0000313" key="3">
    <source>
        <dbReference type="Proteomes" id="UP001164506"/>
    </source>
</evidence>
<organism evidence="2 3">
    <name type="scientific">Streptomyces tanashiensis</name>
    <dbReference type="NCBI Taxonomy" id="67367"/>
    <lineage>
        <taxon>Bacteria</taxon>
        <taxon>Bacillati</taxon>
        <taxon>Actinomycetota</taxon>
        <taxon>Actinomycetes</taxon>
        <taxon>Kitasatosporales</taxon>
        <taxon>Streptomycetaceae</taxon>
        <taxon>Streptomyces</taxon>
    </lineage>
</organism>
<dbReference type="SUPFAM" id="SSF46785">
    <property type="entry name" value="Winged helix' DNA-binding domain"/>
    <property type="match status" value="1"/>
</dbReference>
<dbReference type="InterPro" id="IPR039422">
    <property type="entry name" value="MarR/SlyA-like"/>
</dbReference>
<protein>
    <submittedName>
        <fullName evidence="2">MarR family winged helix-turn-helix transcriptional regulator</fullName>
    </submittedName>
</protein>
<dbReference type="PANTHER" id="PTHR33164">
    <property type="entry name" value="TRANSCRIPTIONAL REGULATOR, MARR FAMILY"/>
    <property type="match status" value="1"/>
</dbReference>
<dbReference type="InterPro" id="IPR000835">
    <property type="entry name" value="HTH_MarR-typ"/>
</dbReference>